<name>A0A314KNE6_NICAT</name>
<evidence type="ECO:0000313" key="1">
    <source>
        <dbReference type="EMBL" id="OIT30838.1"/>
    </source>
</evidence>
<sequence>MRDELATVHALQAEHFSYTANILYYFGTVANNVADALKMANVPTVPPFAFQNMKFNFPAGQDNFQPQVNHFFQGEGAAEVQPQPHVYGHYAVEPEFDNPGYPVDGNVDMNFELFREMVIREGSNSEIEESRDLYQMVGGDSY</sequence>
<evidence type="ECO:0000313" key="2">
    <source>
        <dbReference type="Proteomes" id="UP000187609"/>
    </source>
</evidence>
<reference evidence="1" key="1">
    <citation type="submission" date="2016-11" db="EMBL/GenBank/DDBJ databases">
        <title>The genome of Nicotiana attenuata.</title>
        <authorList>
            <person name="Xu S."/>
            <person name="Brockmoeller T."/>
            <person name="Gaquerel E."/>
            <person name="Navarro A."/>
            <person name="Kuhl H."/>
            <person name="Gase K."/>
            <person name="Ling Z."/>
            <person name="Zhou W."/>
            <person name="Kreitzer C."/>
            <person name="Stanke M."/>
            <person name="Tang H."/>
            <person name="Lyons E."/>
            <person name="Pandey P."/>
            <person name="Pandey S.P."/>
            <person name="Timmermann B."/>
            <person name="Baldwin I.T."/>
        </authorList>
    </citation>
    <scope>NUCLEOTIDE SEQUENCE [LARGE SCALE GENOMIC DNA]</scope>
    <source>
        <strain evidence="1">UT</strain>
    </source>
</reference>
<comment type="caution">
    <text evidence="1">The sequence shown here is derived from an EMBL/GenBank/DDBJ whole genome shotgun (WGS) entry which is preliminary data.</text>
</comment>
<dbReference type="Proteomes" id="UP000187609">
    <property type="component" value="Unassembled WGS sequence"/>
</dbReference>
<protein>
    <submittedName>
        <fullName evidence="1">Uncharacterized protein</fullName>
    </submittedName>
</protein>
<proteinExistence type="predicted"/>
<accession>A0A314KNE6</accession>
<dbReference type="Gramene" id="OIT30838">
    <property type="protein sequence ID" value="OIT30838"/>
    <property type="gene ID" value="A4A49_26773"/>
</dbReference>
<dbReference type="EMBL" id="MJEQ01001414">
    <property type="protein sequence ID" value="OIT30838.1"/>
    <property type="molecule type" value="Genomic_DNA"/>
</dbReference>
<keyword evidence="2" id="KW-1185">Reference proteome</keyword>
<dbReference type="AlphaFoldDB" id="A0A314KNE6"/>
<gene>
    <name evidence="1" type="ORF">A4A49_26773</name>
</gene>
<organism evidence="1 2">
    <name type="scientific">Nicotiana attenuata</name>
    <name type="common">Coyote tobacco</name>
    <dbReference type="NCBI Taxonomy" id="49451"/>
    <lineage>
        <taxon>Eukaryota</taxon>
        <taxon>Viridiplantae</taxon>
        <taxon>Streptophyta</taxon>
        <taxon>Embryophyta</taxon>
        <taxon>Tracheophyta</taxon>
        <taxon>Spermatophyta</taxon>
        <taxon>Magnoliopsida</taxon>
        <taxon>eudicotyledons</taxon>
        <taxon>Gunneridae</taxon>
        <taxon>Pentapetalae</taxon>
        <taxon>asterids</taxon>
        <taxon>lamiids</taxon>
        <taxon>Solanales</taxon>
        <taxon>Solanaceae</taxon>
        <taxon>Nicotianoideae</taxon>
        <taxon>Nicotianeae</taxon>
        <taxon>Nicotiana</taxon>
    </lineage>
</organism>